<organism evidence="8 9">
    <name type="scientific">Chelatococcus asaccharovorans</name>
    <dbReference type="NCBI Taxonomy" id="28210"/>
    <lineage>
        <taxon>Bacteria</taxon>
        <taxon>Pseudomonadati</taxon>
        <taxon>Pseudomonadota</taxon>
        <taxon>Alphaproteobacteria</taxon>
        <taxon>Hyphomicrobiales</taxon>
        <taxon>Chelatococcaceae</taxon>
        <taxon>Chelatococcus</taxon>
    </lineage>
</organism>
<protein>
    <recommendedName>
        <fullName evidence="5">3-methylmercaptopropionyl-CoA ligase</fullName>
        <ecNumber evidence="4">6.2.1.44</ecNumber>
    </recommendedName>
</protein>
<evidence type="ECO:0000313" key="8">
    <source>
        <dbReference type="EMBL" id="PXW55204.1"/>
    </source>
</evidence>
<keyword evidence="2 8" id="KW-0436">Ligase</keyword>
<dbReference type="Gene3D" id="3.40.50.12780">
    <property type="entry name" value="N-terminal domain of ligase-like"/>
    <property type="match status" value="1"/>
</dbReference>
<feature type="domain" description="AMP-binding enzyme C-terminal" evidence="7">
    <location>
        <begin position="429"/>
        <end position="504"/>
    </location>
</feature>
<dbReference type="RefSeq" id="WP_110376799.1">
    <property type="nucleotide sequence ID" value="NZ_JAHBRY010000003.1"/>
</dbReference>
<dbReference type="InterPro" id="IPR042099">
    <property type="entry name" value="ANL_N_sf"/>
</dbReference>
<evidence type="ECO:0000259" key="6">
    <source>
        <dbReference type="Pfam" id="PF00501"/>
    </source>
</evidence>
<evidence type="ECO:0000256" key="1">
    <source>
        <dbReference type="ARBA" id="ARBA00006432"/>
    </source>
</evidence>
<dbReference type="PANTHER" id="PTHR43201">
    <property type="entry name" value="ACYL-COA SYNTHETASE"/>
    <property type="match status" value="1"/>
</dbReference>
<evidence type="ECO:0000256" key="5">
    <source>
        <dbReference type="ARBA" id="ARBA00067668"/>
    </source>
</evidence>
<proteinExistence type="inferred from homology"/>
<dbReference type="GO" id="GO:0031956">
    <property type="term" value="F:medium-chain fatty acid-CoA ligase activity"/>
    <property type="evidence" value="ECO:0007669"/>
    <property type="project" value="TreeGrafter"/>
</dbReference>
<dbReference type="OrthoDB" id="9803968at2"/>
<dbReference type="GO" id="GO:0006631">
    <property type="term" value="P:fatty acid metabolic process"/>
    <property type="evidence" value="ECO:0007669"/>
    <property type="project" value="TreeGrafter"/>
</dbReference>
<dbReference type="Pfam" id="PF13193">
    <property type="entry name" value="AMP-binding_C"/>
    <property type="match status" value="1"/>
</dbReference>
<dbReference type="InterPro" id="IPR045851">
    <property type="entry name" value="AMP-bd_C_sf"/>
</dbReference>
<evidence type="ECO:0000313" key="9">
    <source>
        <dbReference type="Proteomes" id="UP000248021"/>
    </source>
</evidence>
<dbReference type="Gene3D" id="3.30.300.30">
    <property type="match status" value="1"/>
</dbReference>
<comment type="catalytic activity">
    <reaction evidence="3">
        <text>3-(methylsulfanyl)propanoate + ATP + CoA = 3-(methylsulfanyl)propanoyl-CoA + AMP + diphosphate</text>
        <dbReference type="Rhea" id="RHEA:43052"/>
        <dbReference type="ChEBI" id="CHEBI:30616"/>
        <dbReference type="ChEBI" id="CHEBI:33019"/>
        <dbReference type="ChEBI" id="CHEBI:49016"/>
        <dbReference type="ChEBI" id="CHEBI:57287"/>
        <dbReference type="ChEBI" id="CHEBI:82815"/>
        <dbReference type="ChEBI" id="CHEBI:456215"/>
        <dbReference type="EC" id="6.2.1.44"/>
    </reaction>
    <physiologicalReaction direction="left-to-right" evidence="3">
        <dbReference type="Rhea" id="RHEA:43053"/>
    </physiologicalReaction>
</comment>
<dbReference type="FunFam" id="3.30.300.30:FF:000008">
    <property type="entry name" value="2,3-dihydroxybenzoate-AMP ligase"/>
    <property type="match status" value="1"/>
</dbReference>
<dbReference type="InterPro" id="IPR025110">
    <property type="entry name" value="AMP-bd_C"/>
</dbReference>
<dbReference type="EC" id="6.2.1.44" evidence="4"/>
<dbReference type="EMBL" id="QJJK01000010">
    <property type="protein sequence ID" value="PXW55204.1"/>
    <property type="molecule type" value="Genomic_DNA"/>
</dbReference>
<dbReference type="SUPFAM" id="SSF56801">
    <property type="entry name" value="Acetyl-CoA synthetase-like"/>
    <property type="match status" value="1"/>
</dbReference>
<accession>A0A2V3TZQ8</accession>
<evidence type="ECO:0000256" key="2">
    <source>
        <dbReference type="ARBA" id="ARBA00022598"/>
    </source>
</evidence>
<name>A0A2V3TZQ8_9HYPH</name>
<evidence type="ECO:0000259" key="7">
    <source>
        <dbReference type="Pfam" id="PF13193"/>
    </source>
</evidence>
<dbReference type="PANTHER" id="PTHR43201:SF5">
    <property type="entry name" value="MEDIUM-CHAIN ACYL-COA LIGASE ACSF2, MITOCHONDRIAL"/>
    <property type="match status" value="1"/>
</dbReference>
<dbReference type="Pfam" id="PF00501">
    <property type="entry name" value="AMP-binding"/>
    <property type="match status" value="1"/>
</dbReference>
<comment type="similarity">
    <text evidence="1">Belongs to the ATP-dependent AMP-binding enzyme family.</text>
</comment>
<reference evidence="8 9" key="1">
    <citation type="submission" date="2018-05" db="EMBL/GenBank/DDBJ databases">
        <title>Genomic Encyclopedia of Type Strains, Phase IV (KMG-IV): sequencing the most valuable type-strain genomes for metagenomic binning, comparative biology and taxonomic classification.</title>
        <authorList>
            <person name="Goeker M."/>
        </authorList>
    </citation>
    <scope>NUCLEOTIDE SEQUENCE [LARGE SCALE GENOMIC DNA]</scope>
    <source>
        <strain evidence="8 9">DSM 6462</strain>
    </source>
</reference>
<evidence type="ECO:0000256" key="4">
    <source>
        <dbReference type="ARBA" id="ARBA00066616"/>
    </source>
</evidence>
<dbReference type="InterPro" id="IPR000873">
    <property type="entry name" value="AMP-dep_synth/lig_dom"/>
</dbReference>
<comment type="caution">
    <text evidence="8">The sequence shown here is derived from an EMBL/GenBank/DDBJ whole genome shotgun (WGS) entry which is preliminary data.</text>
</comment>
<sequence>MMHSTGPSSDVRSGSARGMIVADGIRAAAGRTPAKTAIIAGERRLTFAGLIERIDRLAILAHDGLGLWHGDRAAILAPNCLEYMEIIAGLSSAGVATAAIGPAASEPEIRFICEDSGARVLFVDPALEEKARAAIPASVEKVIPLGPLYEDLLARSSTRLCPVDVSETDIFSIPYTSGATGRPKGVLLSHRSRVLSAFCLAAEHGSYTPDDRAVATTPMFHGAGLLMALAPVFFGGTVEILAKFNIEVLLATITRLQATSVYMVPTHLAALRNLGSKASQFDTRSLRTVASGTAPLSQTLKQEAIAYFGEGKLYERYGSTEAGVTSCLRPQDQLRKIACVGLPLPLTRLKVMTADGRQAGPGEVGELAIASPYMFSGYLNLPEQTAEAFRDGWFISGDLARIDEEGYLYLVDRKNDMIISGGENIYPREIEEILLAHPGVAECAVTSVPDAYWGEAVAAFVGLRPGAAVTPDELAELCRARLSRYKVPKAFIFVETLPRNSMGKVLRRELKNLLPQAPAGS</sequence>
<evidence type="ECO:0000256" key="3">
    <source>
        <dbReference type="ARBA" id="ARBA00051915"/>
    </source>
</evidence>
<dbReference type="Proteomes" id="UP000248021">
    <property type="component" value="Unassembled WGS sequence"/>
</dbReference>
<gene>
    <name evidence="8" type="ORF">C7450_110143</name>
</gene>
<dbReference type="AlphaFoldDB" id="A0A2V3TZQ8"/>
<keyword evidence="9" id="KW-1185">Reference proteome</keyword>
<feature type="domain" description="AMP-dependent synthetase/ligase" evidence="6">
    <location>
        <begin position="26"/>
        <end position="379"/>
    </location>
</feature>